<dbReference type="Proteomes" id="UP000006727">
    <property type="component" value="Chromosome 23"/>
</dbReference>
<dbReference type="Gramene" id="Pp3c23_10020V3.7">
    <property type="protein sequence ID" value="PAC:32950822.CDS.1"/>
    <property type="gene ID" value="Pp3c23_10020"/>
</dbReference>
<dbReference type="Gramene" id="Pp3c23_10020V3.3">
    <property type="protein sequence ID" value="PAC:32950821.CDS.1"/>
    <property type="gene ID" value="Pp3c23_10020"/>
</dbReference>
<dbReference type="EnsemblPlants" id="Pp3c23_10020V3.1">
    <property type="protein sequence ID" value="PAC:32950819.CDS.1"/>
    <property type="gene ID" value="Pp3c23_10020"/>
</dbReference>
<keyword evidence="3" id="KW-1185">Reference proteome</keyword>
<reference evidence="1 3" key="2">
    <citation type="journal article" date="2018" name="Plant J.">
        <title>The Physcomitrella patens chromosome-scale assembly reveals moss genome structure and evolution.</title>
        <authorList>
            <person name="Lang D."/>
            <person name="Ullrich K.K."/>
            <person name="Murat F."/>
            <person name="Fuchs J."/>
            <person name="Jenkins J."/>
            <person name="Haas F.B."/>
            <person name="Piednoel M."/>
            <person name="Gundlach H."/>
            <person name="Van Bel M."/>
            <person name="Meyberg R."/>
            <person name="Vives C."/>
            <person name="Morata J."/>
            <person name="Symeonidi A."/>
            <person name="Hiss M."/>
            <person name="Muchero W."/>
            <person name="Kamisugi Y."/>
            <person name="Saleh O."/>
            <person name="Blanc G."/>
            <person name="Decker E.L."/>
            <person name="van Gessel N."/>
            <person name="Grimwood J."/>
            <person name="Hayes R.D."/>
            <person name="Graham S.W."/>
            <person name="Gunter L.E."/>
            <person name="McDaniel S.F."/>
            <person name="Hoernstein S.N.W."/>
            <person name="Larsson A."/>
            <person name="Li F.W."/>
            <person name="Perroud P.F."/>
            <person name="Phillips J."/>
            <person name="Ranjan P."/>
            <person name="Rokshar D.S."/>
            <person name="Rothfels C.J."/>
            <person name="Schneider L."/>
            <person name="Shu S."/>
            <person name="Stevenson D.W."/>
            <person name="Thummler F."/>
            <person name="Tillich M."/>
            <person name="Villarreal Aguilar J.C."/>
            <person name="Widiez T."/>
            <person name="Wong G.K."/>
            <person name="Wymore A."/>
            <person name="Zhang Y."/>
            <person name="Zimmer A.D."/>
            <person name="Quatrano R.S."/>
            <person name="Mayer K.F.X."/>
            <person name="Goodstein D."/>
            <person name="Casacuberta J.M."/>
            <person name="Vandepoele K."/>
            <person name="Reski R."/>
            <person name="Cuming A.C."/>
            <person name="Tuskan G.A."/>
            <person name="Maumus F."/>
            <person name="Salse J."/>
            <person name="Schmutz J."/>
            <person name="Rensing S.A."/>
        </authorList>
    </citation>
    <scope>NUCLEOTIDE SEQUENCE [LARGE SCALE GENOMIC DNA]</scope>
    <source>
        <strain evidence="2 3">cv. Gransden 2004</strain>
    </source>
</reference>
<reference evidence="1 3" key="1">
    <citation type="journal article" date="2008" name="Science">
        <title>The Physcomitrella genome reveals evolutionary insights into the conquest of land by plants.</title>
        <authorList>
            <person name="Rensing S."/>
            <person name="Lang D."/>
            <person name="Zimmer A."/>
            <person name="Terry A."/>
            <person name="Salamov A."/>
            <person name="Shapiro H."/>
            <person name="Nishiyama T."/>
            <person name="Perroud P.-F."/>
            <person name="Lindquist E."/>
            <person name="Kamisugi Y."/>
            <person name="Tanahashi T."/>
            <person name="Sakakibara K."/>
            <person name="Fujita T."/>
            <person name="Oishi K."/>
            <person name="Shin-I T."/>
            <person name="Kuroki Y."/>
            <person name="Toyoda A."/>
            <person name="Suzuki Y."/>
            <person name="Hashimoto A."/>
            <person name="Yamaguchi K."/>
            <person name="Sugano A."/>
            <person name="Kohara Y."/>
            <person name="Fujiyama A."/>
            <person name="Anterola A."/>
            <person name="Aoki S."/>
            <person name="Ashton N."/>
            <person name="Barbazuk W.B."/>
            <person name="Barker E."/>
            <person name="Bennetzen J."/>
            <person name="Bezanilla M."/>
            <person name="Blankenship R."/>
            <person name="Cho S.H."/>
            <person name="Dutcher S."/>
            <person name="Estelle M."/>
            <person name="Fawcett J.A."/>
            <person name="Gundlach H."/>
            <person name="Hanada K."/>
            <person name="Heyl A."/>
            <person name="Hicks K.A."/>
            <person name="Hugh J."/>
            <person name="Lohr M."/>
            <person name="Mayer K."/>
            <person name="Melkozernov A."/>
            <person name="Murata T."/>
            <person name="Nelson D."/>
            <person name="Pils B."/>
            <person name="Prigge M."/>
            <person name="Reiss B."/>
            <person name="Renner T."/>
            <person name="Rombauts S."/>
            <person name="Rushton P."/>
            <person name="Sanderfoot A."/>
            <person name="Schween G."/>
            <person name="Shiu S.-H."/>
            <person name="Stueber K."/>
            <person name="Theodoulou F.L."/>
            <person name="Tu H."/>
            <person name="Van de Peer Y."/>
            <person name="Verrier P.J."/>
            <person name="Waters E."/>
            <person name="Wood A."/>
            <person name="Yang L."/>
            <person name="Cove D."/>
            <person name="Cuming A."/>
            <person name="Hasebe M."/>
            <person name="Lucas S."/>
            <person name="Mishler D.B."/>
            <person name="Reski R."/>
            <person name="Grigoriev I."/>
            <person name="Quatrano R.S."/>
            <person name="Boore J.L."/>
        </authorList>
    </citation>
    <scope>NUCLEOTIDE SEQUENCE [LARGE SCALE GENOMIC DNA]</scope>
    <source>
        <strain evidence="2 3">cv. Gransden 2004</strain>
    </source>
</reference>
<evidence type="ECO:0000313" key="2">
    <source>
        <dbReference type="EnsemblPlants" id="PAC:32950819.CDS.1"/>
    </source>
</evidence>
<sequence length="212" mass="24561">MNWLCRRVCGVHSVQVIYEGGQVLYFSPHTTVEEVLYCYPHHFLCQRELNSYSRWRSNQMLPLDAELQSGCIYFLFPLPRLFPTGFSPQSCRCYQHQNSTIVAKETPHRTLRHIQNPTSNSSVIFYDPQHKIGGLQSPSWSLKSKLRRSGFTSKVSPVLNLYSGGRFDVNLLSRSPLQLRATSCPWRPRLGCIHEEDVLEVSFEVDKHYVRI</sequence>
<dbReference type="InParanoid" id="A0A2K1IIR2"/>
<gene>
    <name evidence="1" type="ORF">PHYPA_027857</name>
</gene>
<evidence type="ECO:0000313" key="3">
    <source>
        <dbReference type="Proteomes" id="UP000006727"/>
    </source>
</evidence>
<dbReference type="EnsemblPlants" id="Pp3c23_10020V3.2">
    <property type="protein sequence ID" value="PAC:32950820.CDS.1"/>
    <property type="gene ID" value="Pp3c23_10020"/>
</dbReference>
<protein>
    <submittedName>
        <fullName evidence="1 2">Uncharacterized protein</fullName>
    </submittedName>
</protein>
<dbReference type="PANTHER" id="PTHR33052">
    <property type="entry name" value="DUF4228 DOMAIN PROTEIN-RELATED"/>
    <property type="match status" value="1"/>
</dbReference>
<evidence type="ECO:0000313" key="1">
    <source>
        <dbReference type="EMBL" id="PNR29165.1"/>
    </source>
</evidence>
<accession>A0A2K1IIR2</accession>
<dbReference type="Gramene" id="Pp3c23_10020V3.1">
    <property type="protein sequence ID" value="PAC:32950819.CDS.1"/>
    <property type="gene ID" value="Pp3c23_10020"/>
</dbReference>
<proteinExistence type="predicted"/>
<dbReference type="PaxDb" id="3218-PP1S10_33V6.1"/>
<name>A0A2K1IIR2_PHYPA</name>
<dbReference type="AlphaFoldDB" id="A0A2K1IIR2"/>
<dbReference type="Pfam" id="PF14009">
    <property type="entry name" value="PADRE"/>
    <property type="match status" value="1"/>
</dbReference>
<dbReference type="EnsemblPlants" id="Pp3c23_10020V3.7">
    <property type="protein sequence ID" value="PAC:32950822.CDS.1"/>
    <property type="gene ID" value="Pp3c23_10020"/>
</dbReference>
<organism evidence="1">
    <name type="scientific">Physcomitrium patens</name>
    <name type="common">Spreading-leaved earth moss</name>
    <name type="synonym">Physcomitrella patens</name>
    <dbReference type="NCBI Taxonomy" id="3218"/>
    <lineage>
        <taxon>Eukaryota</taxon>
        <taxon>Viridiplantae</taxon>
        <taxon>Streptophyta</taxon>
        <taxon>Embryophyta</taxon>
        <taxon>Bryophyta</taxon>
        <taxon>Bryophytina</taxon>
        <taxon>Bryopsida</taxon>
        <taxon>Funariidae</taxon>
        <taxon>Funariales</taxon>
        <taxon>Funariaceae</taxon>
        <taxon>Physcomitrium</taxon>
    </lineage>
</organism>
<dbReference type="InterPro" id="IPR025322">
    <property type="entry name" value="PADRE_dom"/>
</dbReference>
<dbReference type="EMBL" id="ABEU02000023">
    <property type="protein sequence ID" value="PNR29165.1"/>
    <property type="molecule type" value="Genomic_DNA"/>
</dbReference>
<dbReference type="EnsemblPlants" id="Pp3c23_10020V3.3">
    <property type="protein sequence ID" value="PAC:32950821.CDS.1"/>
    <property type="gene ID" value="Pp3c23_10020"/>
</dbReference>
<dbReference type="Gramene" id="Pp3c23_10020V3.2">
    <property type="protein sequence ID" value="PAC:32950820.CDS.1"/>
    <property type="gene ID" value="Pp3c23_10020"/>
</dbReference>
<reference evidence="2" key="3">
    <citation type="submission" date="2020-12" db="UniProtKB">
        <authorList>
            <consortium name="EnsemblPlants"/>
        </authorList>
    </citation>
    <scope>IDENTIFICATION</scope>
</reference>